<reference evidence="3 4" key="1">
    <citation type="submission" date="2019-01" db="EMBL/GenBank/DDBJ databases">
        <title>Insights into ecological role of a new deltaproteobacterial order Candidatus Sinidesulfobacterales (Sva0485) by metagenomics and metatranscriptomics.</title>
        <authorList>
            <person name="Tan S."/>
            <person name="Liu J."/>
            <person name="Fang Y."/>
            <person name="Hedlund B.P."/>
            <person name="Lian Z.H."/>
            <person name="Huang L.Y."/>
            <person name="Li J.T."/>
            <person name="Huang L.N."/>
            <person name="Li W.J."/>
            <person name="Jiang H.C."/>
            <person name="Dong H.L."/>
            <person name="Shu W.S."/>
        </authorList>
    </citation>
    <scope>NUCLEOTIDE SEQUENCE [LARGE SCALE GENOMIC DNA]</scope>
    <source>
        <strain evidence="3">AP3</strain>
    </source>
</reference>
<protein>
    <submittedName>
        <fullName evidence="3">Sulfurtransferase TusA family protein</fullName>
    </submittedName>
</protein>
<sequence>MAEEKNLENVKPDETLDVLGETCPIPEAMAHKKLNKMKVGQVLEVYTDHAAAVENSFPSMLNKLNYPYCVTKTGPGEFTIKIKKTS</sequence>
<name>A0A519B9L2_9DELT</name>
<evidence type="ECO:0000259" key="2">
    <source>
        <dbReference type="Pfam" id="PF01206"/>
    </source>
</evidence>
<dbReference type="CDD" id="cd00291">
    <property type="entry name" value="SirA_YedF_YeeD"/>
    <property type="match status" value="1"/>
</dbReference>
<evidence type="ECO:0000313" key="3">
    <source>
        <dbReference type="EMBL" id="RZD13970.1"/>
    </source>
</evidence>
<comment type="caution">
    <text evidence="3">The sequence shown here is derived from an EMBL/GenBank/DDBJ whole genome shotgun (WGS) entry which is preliminary data.</text>
</comment>
<dbReference type="Gene3D" id="3.30.110.40">
    <property type="entry name" value="TusA-like domain"/>
    <property type="match status" value="1"/>
</dbReference>
<evidence type="ECO:0000256" key="1">
    <source>
        <dbReference type="ARBA" id="ARBA00008984"/>
    </source>
</evidence>
<dbReference type="AlphaFoldDB" id="A0A519B9L2"/>
<dbReference type="SUPFAM" id="SSF64307">
    <property type="entry name" value="SirA-like"/>
    <property type="match status" value="1"/>
</dbReference>
<proteinExistence type="inferred from homology"/>
<feature type="domain" description="UPF0033" evidence="2">
    <location>
        <begin position="14"/>
        <end position="84"/>
    </location>
</feature>
<dbReference type="Proteomes" id="UP000320813">
    <property type="component" value="Unassembled WGS sequence"/>
</dbReference>
<dbReference type="EMBL" id="SGBD01000005">
    <property type="protein sequence ID" value="RZD13970.1"/>
    <property type="molecule type" value="Genomic_DNA"/>
</dbReference>
<gene>
    <name evidence="3" type="ORF">EVJ47_08560</name>
</gene>
<organism evidence="3 4">
    <name type="scientific">Candidatus Acidulodesulfobacterium ferriphilum</name>
    <dbReference type="NCBI Taxonomy" id="2597223"/>
    <lineage>
        <taxon>Bacteria</taxon>
        <taxon>Deltaproteobacteria</taxon>
        <taxon>Candidatus Acidulodesulfobacterales</taxon>
        <taxon>Candidatus Acidulodesulfobacterium</taxon>
    </lineage>
</organism>
<dbReference type="InterPro" id="IPR001455">
    <property type="entry name" value="TusA-like"/>
</dbReference>
<accession>A0A519B9L2</accession>
<dbReference type="PANTHER" id="PTHR33279:SF18">
    <property type="entry name" value="SULFUR CARRIER PROTEIN MJ0990-RELATED"/>
    <property type="match status" value="1"/>
</dbReference>
<dbReference type="GO" id="GO:0016740">
    <property type="term" value="F:transferase activity"/>
    <property type="evidence" value="ECO:0007669"/>
    <property type="project" value="UniProtKB-KW"/>
</dbReference>
<dbReference type="Pfam" id="PF01206">
    <property type="entry name" value="TusA"/>
    <property type="match status" value="1"/>
</dbReference>
<dbReference type="InterPro" id="IPR036868">
    <property type="entry name" value="TusA-like_sf"/>
</dbReference>
<evidence type="ECO:0000313" key="4">
    <source>
        <dbReference type="Proteomes" id="UP000320813"/>
    </source>
</evidence>
<comment type="similarity">
    <text evidence="1">Belongs to the sulfur carrier protein TusA family.</text>
</comment>
<dbReference type="PANTHER" id="PTHR33279">
    <property type="entry name" value="SULFUR CARRIER PROTEIN YEDF-RELATED"/>
    <property type="match status" value="1"/>
</dbReference>
<keyword evidence="3" id="KW-0808">Transferase</keyword>